<comment type="caution">
    <text evidence="2">The sequence shown here is derived from an EMBL/GenBank/DDBJ whole genome shotgun (WGS) entry which is preliminary data.</text>
</comment>
<dbReference type="Gene3D" id="3.40.630.30">
    <property type="match status" value="1"/>
</dbReference>
<dbReference type="InterPro" id="IPR000182">
    <property type="entry name" value="GNAT_dom"/>
</dbReference>
<dbReference type="PROSITE" id="PS51186">
    <property type="entry name" value="GNAT"/>
    <property type="match status" value="1"/>
</dbReference>
<keyword evidence="3" id="KW-1185">Reference proteome</keyword>
<dbReference type="RefSeq" id="WP_165180170.1">
    <property type="nucleotide sequence ID" value="NZ_JAAKZI010000001.1"/>
</dbReference>
<proteinExistence type="predicted"/>
<dbReference type="PANTHER" id="PTHR39173:SF1">
    <property type="entry name" value="ACETYLTRANSFERASE"/>
    <property type="match status" value="1"/>
</dbReference>
<evidence type="ECO:0000313" key="3">
    <source>
        <dbReference type="Proteomes" id="UP000479226"/>
    </source>
</evidence>
<feature type="domain" description="N-acetyltransferase" evidence="1">
    <location>
        <begin position="38"/>
        <end position="172"/>
    </location>
</feature>
<evidence type="ECO:0000259" key="1">
    <source>
        <dbReference type="PROSITE" id="PS51186"/>
    </source>
</evidence>
<evidence type="ECO:0000313" key="2">
    <source>
        <dbReference type="EMBL" id="NGN82097.1"/>
    </source>
</evidence>
<protein>
    <submittedName>
        <fullName evidence="2">GNAT family N-acetyltransferase</fullName>
    </submittedName>
</protein>
<dbReference type="PANTHER" id="PTHR39173">
    <property type="entry name" value="ACETYLTRANSFERASE"/>
    <property type="match status" value="1"/>
</dbReference>
<gene>
    <name evidence="2" type="ORF">G6N77_01265</name>
</gene>
<dbReference type="EMBL" id="JAAKZI010000001">
    <property type="protein sequence ID" value="NGN82097.1"/>
    <property type="molecule type" value="Genomic_DNA"/>
</dbReference>
<accession>A0ABX0DD41</accession>
<dbReference type="Proteomes" id="UP000479226">
    <property type="component" value="Unassembled WGS sequence"/>
</dbReference>
<organism evidence="2 3">
    <name type="scientific">Arthrobacter silviterrae</name>
    <dbReference type="NCBI Taxonomy" id="2026658"/>
    <lineage>
        <taxon>Bacteria</taxon>
        <taxon>Bacillati</taxon>
        <taxon>Actinomycetota</taxon>
        <taxon>Actinomycetes</taxon>
        <taxon>Micrococcales</taxon>
        <taxon>Micrococcaceae</taxon>
        <taxon>Arthrobacter</taxon>
    </lineage>
</organism>
<dbReference type="InterPro" id="IPR016181">
    <property type="entry name" value="Acyl_CoA_acyltransferase"/>
</dbReference>
<reference evidence="2 3" key="1">
    <citation type="submission" date="2020-02" db="EMBL/GenBank/DDBJ databases">
        <title>Genome sequence of the type strain DSM 27180 of Arthrobacter silviterrae.</title>
        <authorList>
            <person name="Gao J."/>
            <person name="Sun J."/>
        </authorList>
    </citation>
    <scope>NUCLEOTIDE SEQUENCE [LARGE SCALE GENOMIC DNA]</scope>
    <source>
        <strain evidence="2 3">DSM 27180</strain>
    </source>
</reference>
<name>A0ABX0DD41_9MICC</name>
<dbReference type="SUPFAM" id="SSF55729">
    <property type="entry name" value="Acyl-CoA N-acyltransferases (Nat)"/>
    <property type="match status" value="1"/>
</dbReference>
<dbReference type="Pfam" id="PF13302">
    <property type="entry name" value="Acetyltransf_3"/>
    <property type="match status" value="1"/>
</dbReference>
<sequence>MATLITPDPRLHTSWLEGAEEFAGAHRDGGGGEDWPLEKLRDPEEFARFVDQLIADALPETPRKAGYVPCTYLWIADGGTVLGSLAIRHELNEFLLNEGGNIGYSVRPSARRRGHAAQALKDSLPIAQALGLKRVLLTCDEDNAGSRATIEKNGGVYEDSRNGKRRYWIDTH</sequence>
<dbReference type="CDD" id="cd04301">
    <property type="entry name" value="NAT_SF"/>
    <property type="match status" value="1"/>
</dbReference>